<keyword evidence="2" id="KW-1133">Transmembrane helix</keyword>
<feature type="region of interest" description="Disordered" evidence="1">
    <location>
        <begin position="230"/>
        <end position="249"/>
    </location>
</feature>
<proteinExistence type="predicted"/>
<feature type="domain" description="SSD" evidence="3">
    <location>
        <begin position="1"/>
        <end position="135"/>
    </location>
</feature>
<evidence type="ECO:0000313" key="5">
    <source>
        <dbReference type="Proteomes" id="UP000235388"/>
    </source>
</evidence>
<evidence type="ECO:0000256" key="1">
    <source>
        <dbReference type="SAM" id="MobiDB-lite"/>
    </source>
</evidence>
<dbReference type="STRING" id="200324.A0A2N5W0W6"/>
<feature type="compositionally biased region" description="Polar residues" evidence="1">
    <location>
        <begin position="232"/>
        <end position="247"/>
    </location>
</feature>
<evidence type="ECO:0000313" key="4">
    <source>
        <dbReference type="EMBL" id="PLW55903.1"/>
    </source>
</evidence>
<dbReference type="Proteomes" id="UP000235388">
    <property type="component" value="Unassembled WGS sequence"/>
</dbReference>
<protein>
    <recommendedName>
        <fullName evidence="3">SSD domain-containing protein</fullName>
    </recommendedName>
</protein>
<accession>A0A2N5W0W6</accession>
<dbReference type="EMBL" id="PGCJ01000027">
    <property type="protein sequence ID" value="PLW55903.1"/>
    <property type="molecule type" value="Genomic_DNA"/>
</dbReference>
<dbReference type="OrthoDB" id="310654at2759"/>
<keyword evidence="2" id="KW-0812">Transmembrane</keyword>
<evidence type="ECO:0000256" key="2">
    <source>
        <dbReference type="SAM" id="Phobius"/>
    </source>
</evidence>
<comment type="caution">
    <text evidence="4">The sequence shown here is derived from an EMBL/GenBank/DDBJ whole genome shotgun (WGS) entry which is preliminary data.</text>
</comment>
<keyword evidence="2" id="KW-0472">Membrane</keyword>
<evidence type="ECO:0000259" key="3">
    <source>
        <dbReference type="PROSITE" id="PS50156"/>
    </source>
</evidence>
<gene>
    <name evidence="4" type="ORF">PCANC_02210</name>
</gene>
<dbReference type="PROSITE" id="PS50156">
    <property type="entry name" value="SSD"/>
    <property type="match status" value="1"/>
</dbReference>
<organism evidence="4 5">
    <name type="scientific">Puccinia coronata f. sp. avenae</name>
    <dbReference type="NCBI Taxonomy" id="200324"/>
    <lineage>
        <taxon>Eukaryota</taxon>
        <taxon>Fungi</taxon>
        <taxon>Dikarya</taxon>
        <taxon>Basidiomycota</taxon>
        <taxon>Pucciniomycotina</taxon>
        <taxon>Pucciniomycetes</taxon>
        <taxon>Pucciniales</taxon>
        <taxon>Pucciniaceae</taxon>
        <taxon>Puccinia</taxon>
    </lineage>
</organism>
<sequence length="289" mass="31040">MLIAYMLMHLTFLNTFSNMAKLGSTFWLSTLTVLSAIFAFILALITAHVLGIRINPILLSEALPSLVITVAFDKPDSISTVGVLIVRDYAIEITVLGLGAISGINGLTEFCQLAGLSLLYDFVRELAMNDSTTELSKLLDDGVEPSVEVVKEQLAEQESIHAKLIKIFTSDTSSSAGGHKSAEKIVIESSRVNLALLSMFVGLHTLNLCTTLTLHTAITRYSSHRTAFSLGQPGNLSQGTKPSQLTNPLHPELQPDLASMVMGQIKINPTAPIYASSPQEAFQGDLAPG</sequence>
<name>A0A2N5W0W6_9BASI</name>
<keyword evidence="5" id="KW-1185">Reference proteome</keyword>
<reference evidence="4 5" key="1">
    <citation type="submission" date="2017-11" db="EMBL/GenBank/DDBJ databases">
        <title>De novo assembly and phasing of dikaryotic genomes from two isolates of Puccinia coronata f. sp. avenae, the causal agent of oat crown rust.</title>
        <authorList>
            <person name="Miller M.E."/>
            <person name="Zhang Y."/>
            <person name="Omidvar V."/>
            <person name="Sperschneider J."/>
            <person name="Schwessinger B."/>
            <person name="Raley C."/>
            <person name="Palmer J.M."/>
            <person name="Garnica D."/>
            <person name="Upadhyaya N."/>
            <person name="Rathjen J."/>
            <person name="Taylor J.M."/>
            <person name="Park R.F."/>
            <person name="Dodds P.N."/>
            <person name="Hirsch C.D."/>
            <person name="Kianian S.F."/>
            <person name="Figueroa M."/>
        </authorList>
    </citation>
    <scope>NUCLEOTIDE SEQUENCE [LARGE SCALE GENOMIC DNA]</scope>
    <source>
        <strain evidence="4">12NC29</strain>
    </source>
</reference>
<dbReference type="AlphaFoldDB" id="A0A2N5W0W6"/>
<dbReference type="InterPro" id="IPR000731">
    <property type="entry name" value="SSD"/>
</dbReference>
<feature type="transmembrane region" description="Helical" evidence="2">
    <location>
        <begin position="26"/>
        <end position="50"/>
    </location>
</feature>